<dbReference type="InterPro" id="IPR023540">
    <property type="entry name" value="PPAT_arch"/>
</dbReference>
<evidence type="ECO:0000256" key="3">
    <source>
        <dbReference type="ARBA" id="ARBA00022695"/>
    </source>
</evidence>
<evidence type="ECO:0000256" key="7">
    <source>
        <dbReference type="HAMAP-Rule" id="MF_00647"/>
    </source>
</evidence>
<evidence type="ECO:0000256" key="1">
    <source>
        <dbReference type="ARBA" id="ARBA00022490"/>
    </source>
</evidence>
<dbReference type="AlphaFoldDB" id="A0A7C5QF26"/>
<feature type="domain" description="Cytidyltransferase-like" evidence="8">
    <location>
        <begin position="94"/>
        <end position="229"/>
    </location>
</feature>
<dbReference type="Pfam" id="PF01467">
    <property type="entry name" value="CTP_transf_like"/>
    <property type="match status" value="1"/>
</dbReference>
<keyword evidence="3 7" id="KW-0548">Nucleotidyltransferase</keyword>
<keyword evidence="6 7" id="KW-0173">Coenzyme A biosynthesis</keyword>
<comment type="similarity">
    <text evidence="7">Belongs to the eukaryotic CoaD family.</text>
</comment>
<dbReference type="GO" id="GO:0005737">
    <property type="term" value="C:cytoplasm"/>
    <property type="evidence" value="ECO:0007669"/>
    <property type="project" value="UniProtKB-SubCell"/>
</dbReference>
<reference evidence="9" key="1">
    <citation type="journal article" date="2020" name="mSystems">
        <title>Genome- and Community-Level Interaction Insights into Carbon Utilization and Element Cycling Functions of Hydrothermarchaeota in Hydrothermal Sediment.</title>
        <authorList>
            <person name="Zhou Z."/>
            <person name="Liu Y."/>
            <person name="Xu W."/>
            <person name="Pan J."/>
            <person name="Luo Z.H."/>
            <person name="Li M."/>
        </authorList>
    </citation>
    <scope>NUCLEOTIDE SEQUENCE [LARGE SCALE GENOMIC DNA]</scope>
    <source>
        <strain evidence="9">SpSt-1056</strain>
    </source>
</reference>
<evidence type="ECO:0000256" key="5">
    <source>
        <dbReference type="ARBA" id="ARBA00022840"/>
    </source>
</evidence>
<dbReference type="GO" id="GO:0015937">
    <property type="term" value="P:coenzyme A biosynthetic process"/>
    <property type="evidence" value="ECO:0007669"/>
    <property type="project" value="UniProtKB-UniRule"/>
</dbReference>
<accession>A0A7C5QF26</accession>
<sequence>MGAAVEPFYPKVEWHVLVETVHALPLYASHKAYVRDKILLSKPDITVEELVSRLGMTSGEAMVILWELRKTGGEVLQMLKVENVEKPRYTLAALGGTFSMIHVGHMALLLTAFQTAEKVIIGVTSDAYASTLSKQHPIPSFEERTAMIRRFLAAQGWAERSRMVKLEDPYGPTVEDPTIEALVVSPSTASRAVEINSKRVERMMKPLEVFVCPLVVAEDGQPVSSTRVMKGEITVEGRLVRRES</sequence>
<evidence type="ECO:0000313" key="9">
    <source>
        <dbReference type="EMBL" id="HHK68872.1"/>
    </source>
</evidence>
<dbReference type="GO" id="GO:0005524">
    <property type="term" value="F:ATP binding"/>
    <property type="evidence" value="ECO:0007669"/>
    <property type="project" value="UniProtKB-KW"/>
</dbReference>
<dbReference type="InterPro" id="IPR014729">
    <property type="entry name" value="Rossmann-like_a/b/a_fold"/>
</dbReference>
<comment type="function">
    <text evidence="7">Reversibly transfers an adenylyl group from ATP to 4'-phosphopantetheine, yielding dephospho-CoA (dPCoA) and pyrophosphate.</text>
</comment>
<protein>
    <recommendedName>
        <fullName evidence="7">Phosphopantetheine adenylyltransferase</fullName>
        <ecNumber evidence="7">2.7.7.3</ecNumber>
    </recommendedName>
    <alternativeName>
        <fullName evidence="7">Dephospho-CoA pyrophosphorylase</fullName>
    </alternativeName>
    <alternativeName>
        <fullName evidence="7">Pantetheine-phosphate adenylyltransferase</fullName>
        <shortName evidence="7">PPAT</shortName>
    </alternativeName>
</protein>
<dbReference type="EC" id="2.7.7.3" evidence="7"/>
<comment type="subcellular location">
    <subcellularLocation>
        <location evidence="7">Cytoplasm</location>
    </subcellularLocation>
</comment>
<keyword evidence="1 7" id="KW-0963">Cytoplasm</keyword>
<comment type="pathway">
    <text evidence="7">Cofactor biosynthesis; coenzyme A biosynthesis.</text>
</comment>
<dbReference type="InterPro" id="IPR004821">
    <property type="entry name" value="Cyt_trans-like"/>
</dbReference>
<proteinExistence type="inferred from homology"/>
<gene>
    <name evidence="7" type="primary">coaD</name>
    <name evidence="9" type="ORF">ENM11_06955</name>
</gene>
<dbReference type="UniPathway" id="UPA00241"/>
<organism evidence="9">
    <name type="scientific">Caldiarchaeum subterraneum</name>
    <dbReference type="NCBI Taxonomy" id="311458"/>
    <lineage>
        <taxon>Archaea</taxon>
        <taxon>Nitrososphaerota</taxon>
        <taxon>Candidatus Caldarchaeales</taxon>
        <taxon>Candidatus Caldarchaeaceae</taxon>
        <taxon>Candidatus Caldarchaeum</taxon>
    </lineage>
</organism>
<dbReference type="NCBIfam" id="TIGR00125">
    <property type="entry name" value="cyt_tran_rel"/>
    <property type="match status" value="1"/>
</dbReference>
<evidence type="ECO:0000256" key="4">
    <source>
        <dbReference type="ARBA" id="ARBA00022741"/>
    </source>
</evidence>
<evidence type="ECO:0000259" key="8">
    <source>
        <dbReference type="Pfam" id="PF01467"/>
    </source>
</evidence>
<dbReference type="GO" id="GO:0004595">
    <property type="term" value="F:pantetheine-phosphate adenylyltransferase activity"/>
    <property type="evidence" value="ECO:0007669"/>
    <property type="project" value="UniProtKB-UniRule"/>
</dbReference>
<keyword evidence="5 7" id="KW-0067">ATP-binding</keyword>
<dbReference type="NCBIfam" id="NF001985">
    <property type="entry name" value="PRK00777.1"/>
    <property type="match status" value="1"/>
</dbReference>
<dbReference type="HAMAP" id="MF_00647">
    <property type="entry name" value="PPAT_arch"/>
    <property type="match status" value="1"/>
</dbReference>
<evidence type="ECO:0000256" key="2">
    <source>
        <dbReference type="ARBA" id="ARBA00022679"/>
    </source>
</evidence>
<name>A0A7C5QF26_CALS0</name>
<comment type="catalytic activity">
    <reaction evidence="7">
        <text>(R)-4'-phosphopantetheine + ATP + H(+) = 3'-dephospho-CoA + diphosphate</text>
        <dbReference type="Rhea" id="RHEA:19801"/>
        <dbReference type="ChEBI" id="CHEBI:15378"/>
        <dbReference type="ChEBI" id="CHEBI:30616"/>
        <dbReference type="ChEBI" id="CHEBI:33019"/>
        <dbReference type="ChEBI" id="CHEBI:57328"/>
        <dbReference type="ChEBI" id="CHEBI:61723"/>
        <dbReference type="EC" id="2.7.7.3"/>
    </reaction>
</comment>
<evidence type="ECO:0000256" key="6">
    <source>
        <dbReference type="ARBA" id="ARBA00022993"/>
    </source>
</evidence>
<keyword evidence="2 7" id="KW-0808">Transferase</keyword>
<dbReference type="EMBL" id="DRWN01000058">
    <property type="protein sequence ID" value="HHK68872.1"/>
    <property type="molecule type" value="Genomic_DNA"/>
</dbReference>
<keyword evidence="4 7" id="KW-0547">Nucleotide-binding</keyword>
<comment type="caution">
    <text evidence="9">The sequence shown here is derived from an EMBL/GenBank/DDBJ whole genome shotgun (WGS) entry which is preliminary data.</text>
</comment>
<dbReference type="SUPFAM" id="SSF52374">
    <property type="entry name" value="Nucleotidylyl transferase"/>
    <property type="match status" value="1"/>
</dbReference>
<dbReference type="Gene3D" id="3.40.50.620">
    <property type="entry name" value="HUPs"/>
    <property type="match status" value="1"/>
</dbReference>